<dbReference type="Proteomes" id="UP000735874">
    <property type="component" value="Unassembled WGS sequence"/>
</dbReference>
<evidence type="ECO:0000313" key="6">
    <source>
        <dbReference type="Proteomes" id="UP000697107"/>
    </source>
</evidence>
<dbReference type="Proteomes" id="UP000774804">
    <property type="component" value="Unassembled WGS sequence"/>
</dbReference>
<proteinExistence type="predicted"/>
<sequence length="37" mass="4075">MHILERAAKRNMKVMTSALVANMERHCNDSVNCAAAS</sequence>
<dbReference type="Proteomes" id="UP000760860">
    <property type="component" value="Unassembled WGS sequence"/>
</dbReference>
<dbReference type="EMBL" id="RCMI01000062">
    <property type="protein sequence ID" value="KAG2938674.1"/>
    <property type="molecule type" value="Genomic_DNA"/>
</dbReference>
<dbReference type="EMBL" id="RCMV01000075">
    <property type="protein sequence ID" value="KAG3225767.1"/>
    <property type="molecule type" value="Genomic_DNA"/>
</dbReference>
<evidence type="ECO:0000313" key="5">
    <source>
        <dbReference type="EMBL" id="KAG3225767.1"/>
    </source>
</evidence>
<dbReference type="Proteomes" id="UP000736787">
    <property type="component" value="Unassembled WGS sequence"/>
</dbReference>
<protein>
    <submittedName>
        <fullName evidence="4">Uncharacterized protein</fullName>
    </submittedName>
</protein>
<evidence type="ECO:0000313" key="2">
    <source>
        <dbReference type="EMBL" id="KAG2938674.1"/>
    </source>
</evidence>
<evidence type="ECO:0000313" key="1">
    <source>
        <dbReference type="EMBL" id="KAG2866439.1"/>
    </source>
</evidence>
<reference evidence="4" key="1">
    <citation type="submission" date="2018-10" db="EMBL/GenBank/DDBJ databases">
        <title>Effector identification in a new, highly contiguous assembly of the strawberry crown rot pathogen Phytophthora cactorum.</title>
        <authorList>
            <person name="Armitage A.D."/>
            <person name="Nellist C.F."/>
            <person name="Bates H."/>
            <person name="Vickerstaff R.J."/>
            <person name="Harrison R.J."/>
        </authorList>
    </citation>
    <scope>NUCLEOTIDE SEQUENCE</scope>
    <source>
        <strain evidence="1">15-7</strain>
        <strain evidence="2">4032</strain>
        <strain evidence="3">4040</strain>
        <strain evidence="4">P415</strain>
        <strain evidence="5">P421</strain>
    </source>
</reference>
<dbReference type="EMBL" id="RCMG01000040">
    <property type="protein sequence ID" value="KAG2866439.1"/>
    <property type="molecule type" value="Genomic_DNA"/>
</dbReference>
<dbReference type="EMBL" id="RCMK01000027">
    <property type="protein sequence ID" value="KAG2953293.1"/>
    <property type="molecule type" value="Genomic_DNA"/>
</dbReference>
<dbReference type="AlphaFoldDB" id="A0A8T1GLB0"/>
<dbReference type="EMBL" id="RCML01000029">
    <property type="protein sequence ID" value="KAG2997106.1"/>
    <property type="molecule type" value="Genomic_DNA"/>
</dbReference>
<gene>
    <name evidence="1" type="ORF">PC113_g2846</name>
    <name evidence="2" type="ORF">PC115_g3651</name>
    <name evidence="3" type="ORF">PC117_g2143</name>
    <name evidence="4" type="ORF">PC118_g2083</name>
    <name evidence="5" type="ORF">PC129_g3646</name>
</gene>
<comment type="caution">
    <text evidence="4">The sequence shown here is derived from an EMBL/GenBank/DDBJ whole genome shotgun (WGS) entry which is preliminary data.</text>
</comment>
<name>A0A8T1GLB0_9STRA</name>
<evidence type="ECO:0000313" key="4">
    <source>
        <dbReference type="EMBL" id="KAG2997106.1"/>
    </source>
</evidence>
<evidence type="ECO:0000313" key="3">
    <source>
        <dbReference type="EMBL" id="KAG2953293.1"/>
    </source>
</evidence>
<dbReference type="Proteomes" id="UP000697107">
    <property type="component" value="Unassembled WGS sequence"/>
</dbReference>
<accession>A0A8T1GLB0</accession>
<organism evidence="4 6">
    <name type="scientific">Phytophthora cactorum</name>
    <dbReference type="NCBI Taxonomy" id="29920"/>
    <lineage>
        <taxon>Eukaryota</taxon>
        <taxon>Sar</taxon>
        <taxon>Stramenopiles</taxon>
        <taxon>Oomycota</taxon>
        <taxon>Peronosporomycetes</taxon>
        <taxon>Peronosporales</taxon>
        <taxon>Peronosporaceae</taxon>
        <taxon>Phytophthora</taxon>
    </lineage>
</organism>